<dbReference type="PANTHER" id="PTHR32149:SF2">
    <property type="entry name" value="LYMPHOCYTE ANTIGEN 6 COMPLEX LOCUS PROTEIN G6C"/>
    <property type="match status" value="1"/>
</dbReference>
<evidence type="ECO:0000259" key="5">
    <source>
        <dbReference type="Pfam" id="PF00021"/>
    </source>
</evidence>
<dbReference type="InterPro" id="IPR016054">
    <property type="entry name" value="LY6_UPA_recep-like"/>
</dbReference>
<proteinExistence type="predicted"/>
<evidence type="ECO:0000256" key="1">
    <source>
        <dbReference type="ARBA" id="ARBA00004613"/>
    </source>
</evidence>
<protein>
    <submittedName>
        <fullName evidence="7">Lymphocyte antigen 6 complex locus protein G6c-like</fullName>
    </submittedName>
</protein>
<gene>
    <name evidence="7" type="primary">LOC107118272</name>
</gene>
<feature type="chain" id="PRO_5045391531" evidence="4">
    <location>
        <begin position="21"/>
        <end position="100"/>
    </location>
</feature>
<reference evidence="7" key="1">
    <citation type="submission" date="2025-08" db="UniProtKB">
        <authorList>
            <consortium name="RefSeq"/>
        </authorList>
    </citation>
    <scope>IDENTIFICATION</scope>
</reference>
<dbReference type="InterPro" id="IPR045860">
    <property type="entry name" value="Snake_toxin-like_sf"/>
</dbReference>
<dbReference type="Pfam" id="PF00021">
    <property type="entry name" value="UPAR_LY6"/>
    <property type="match status" value="1"/>
</dbReference>
<keyword evidence="2" id="KW-0964">Secreted</keyword>
<evidence type="ECO:0000313" key="7">
    <source>
        <dbReference type="RefSeq" id="XP_015276065.1"/>
    </source>
</evidence>
<keyword evidence="6" id="KW-1185">Reference proteome</keyword>
<dbReference type="GeneID" id="107118272"/>
<comment type="subcellular location">
    <subcellularLocation>
        <location evidence="1">Secreted</location>
    </subcellularLocation>
</comment>
<dbReference type="PANTHER" id="PTHR32149">
    <property type="entry name" value="LYMPHOCYTE ANTIGEN 6 COMPLEX LOCUS PROTEIN G6C"/>
    <property type="match status" value="1"/>
</dbReference>
<keyword evidence="4" id="KW-0732">Signal</keyword>
<dbReference type="RefSeq" id="XP_015276065.1">
    <property type="nucleotide sequence ID" value="XM_015420579.1"/>
</dbReference>
<dbReference type="InterPro" id="IPR039237">
    <property type="entry name" value="LY6G6C"/>
</dbReference>
<dbReference type="Proteomes" id="UP000694871">
    <property type="component" value="Unplaced"/>
</dbReference>
<dbReference type="Gene3D" id="2.10.60.10">
    <property type="entry name" value="CD59"/>
    <property type="match status" value="1"/>
</dbReference>
<dbReference type="SUPFAM" id="SSF57302">
    <property type="entry name" value="Snake toxin-like"/>
    <property type="match status" value="1"/>
</dbReference>
<evidence type="ECO:0000256" key="3">
    <source>
        <dbReference type="ARBA" id="ARBA00023157"/>
    </source>
</evidence>
<sequence>MNKILLLGFSALLFYAVAEGLMCKVCKYRLGSFCFSSHDPCRADEGQYCETTKVYAGDFLMFSRYSCGLYAELCNKTEQRDNPFRTSYHRSCCNSDLCNG</sequence>
<organism evidence="6 7">
    <name type="scientific">Gekko japonicus</name>
    <name type="common">Schlegel's Japanese gecko</name>
    <dbReference type="NCBI Taxonomy" id="146911"/>
    <lineage>
        <taxon>Eukaryota</taxon>
        <taxon>Metazoa</taxon>
        <taxon>Chordata</taxon>
        <taxon>Craniata</taxon>
        <taxon>Vertebrata</taxon>
        <taxon>Euteleostomi</taxon>
        <taxon>Lepidosauria</taxon>
        <taxon>Squamata</taxon>
        <taxon>Bifurcata</taxon>
        <taxon>Gekkota</taxon>
        <taxon>Gekkonidae</taxon>
        <taxon>Gekkoninae</taxon>
        <taxon>Gekko</taxon>
    </lineage>
</organism>
<name>A0ABM1KQS8_GEKJA</name>
<feature type="signal peptide" evidence="4">
    <location>
        <begin position="1"/>
        <end position="20"/>
    </location>
</feature>
<keyword evidence="3" id="KW-1015">Disulfide bond</keyword>
<evidence type="ECO:0000313" key="6">
    <source>
        <dbReference type="Proteomes" id="UP000694871"/>
    </source>
</evidence>
<accession>A0ABM1KQS8</accession>
<feature type="domain" description="UPAR/Ly6" evidence="5">
    <location>
        <begin position="20"/>
        <end position="99"/>
    </location>
</feature>
<evidence type="ECO:0000256" key="4">
    <source>
        <dbReference type="SAM" id="SignalP"/>
    </source>
</evidence>
<evidence type="ECO:0000256" key="2">
    <source>
        <dbReference type="ARBA" id="ARBA00022525"/>
    </source>
</evidence>